<dbReference type="PROSITE" id="PS50405">
    <property type="entry name" value="GST_CTER"/>
    <property type="match status" value="1"/>
</dbReference>
<evidence type="ECO:0000313" key="3">
    <source>
        <dbReference type="Proteomes" id="UP000005238"/>
    </source>
</evidence>
<dbReference type="PANTHER" id="PTHR32419">
    <property type="entry name" value="GLUTATHIONYL-HYDROQUINONE REDUCTASE"/>
    <property type="match status" value="1"/>
</dbReference>
<dbReference type="InterPro" id="IPR036249">
    <property type="entry name" value="Thioredoxin-like_sf"/>
</dbReference>
<dbReference type="Gene3D" id="1.20.1050.10">
    <property type="match status" value="1"/>
</dbReference>
<dbReference type="Proteomes" id="UP000005238">
    <property type="component" value="Unassembled WGS sequence"/>
</dbReference>
<dbReference type="STRING" id="164328.H3GYR4"/>
<name>H3GYR4_PHYRM</name>
<reference evidence="3" key="1">
    <citation type="journal article" date="2006" name="Science">
        <title>Phytophthora genome sequences uncover evolutionary origins and mechanisms of pathogenesis.</title>
        <authorList>
            <person name="Tyler B.M."/>
            <person name="Tripathy S."/>
            <person name="Zhang X."/>
            <person name="Dehal P."/>
            <person name="Jiang R.H."/>
            <person name="Aerts A."/>
            <person name="Arredondo F.D."/>
            <person name="Baxter L."/>
            <person name="Bensasson D."/>
            <person name="Beynon J.L."/>
            <person name="Chapman J."/>
            <person name="Damasceno C.M."/>
            <person name="Dorrance A.E."/>
            <person name="Dou D."/>
            <person name="Dickerman A.W."/>
            <person name="Dubchak I.L."/>
            <person name="Garbelotto M."/>
            <person name="Gijzen M."/>
            <person name="Gordon S.G."/>
            <person name="Govers F."/>
            <person name="Grunwald N.J."/>
            <person name="Huang W."/>
            <person name="Ivors K.L."/>
            <person name="Jones R.W."/>
            <person name="Kamoun S."/>
            <person name="Krampis K."/>
            <person name="Lamour K.H."/>
            <person name="Lee M.K."/>
            <person name="McDonald W.H."/>
            <person name="Medina M."/>
            <person name="Meijer H.J."/>
            <person name="Nordberg E.K."/>
            <person name="Maclean D.J."/>
            <person name="Ospina-Giraldo M.D."/>
            <person name="Morris P.F."/>
            <person name="Phuntumart V."/>
            <person name="Putnam N.H."/>
            <person name="Rash S."/>
            <person name="Rose J.K."/>
            <person name="Sakihama Y."/>
            <person name="Salamov A.A."/>
            <person name="Savidor A."/>
            <person name="Scheuring C.F."/>
            <person name="Smith B.M."/>
            <person name="Sobral B.W."/>
            <person name="Terry A."/>
            <person name="Torto-Alalibo T.A."/>
            <person name="Win J."/>
            <person name="Xu Z."/>
            <person name="Zhang H."/>
            <person name="Grigoriev I.V."/>
            <person name="Rokhsar D.S."/>
            <person name="Boore J.L."/>
        </authorList>
    </citation>
    <scope>NUCLEOTIDE SEQUENCE [LARGE SCALE GENOMIC DNA]</scope>
    <source>
        <strain evidence="3">Pr102</strain>
    </source>
</reference>
<dbReference type="VEuPathDB" id="FungiDB:KRP23_3943"/>
<sequence>MSAQPVPYSSTIEPNADAEFPAELGRYHLYVTYSCPFACRAWAARNLKGLEDVIGLSIAHPVYQKSKPDDKNDTHLGWVFVDPKTTPTVIGFNGKEYPTEGCTPDCVNHAKFVRDLYEKVDPTLRKFSVPVLWDKKKQTIVSEESTGILRTLDSGFRDLVASSFQLYPEELREEIDAIENGLLTEISMSLIKSLFAKDSETARVELERGFESIAKLDELLSKQRYLVGKGVTEADIRLFNTLIRVDVSQKKTNQQNLTQFPNVVGYLRDLYHIPAMKRTVNWDHLKIAIVNHRPDAPVAEGPFIDYDAPHNRAGLL</sequence>
<dbReference type="Pfam" id="PF13410">
    <property type="entry name" value="GST_C_2"/>
    <property type="match status" value="1"/>
</dbReference>
<dbReference type="Pfam" id="PF13409">
    <property type="entry name" value="GST_N_2"/>
    <property type="match status" value="1"/>
</dbReference>
<dbReference type="InterPro" id="IPR036282">
    <property type="entry name" value="Glutathione-S-Trfase_C_sf"/>
</dbReference>
<dbReference type="VEuPathDB" id="FungiDB:KRP22_2814"/>
<keyword evidence="3" id="KW-1185">Reference proteome</keyword>
<proteinExistence type="predicted"/>
<dbReference type="HOGENOM" id="CLU_037263_1_1_1"/>
<evidence type="ECO:0000313" key="2">
    <source>
        <dbReference type="EnsemblProtists" id="Phyra82866"/>
    </source>
</evidence>
<dbReference type="FunFam" id="3.40.30.10:FF:000296">
    <property type="entry name" value="Glutathione S-transferase"/>
    <property type="match status" value="1"/>
</dbReference>
<dbReference type="InterPro" id="IPR010987">
    <property type="entry name" value="Glutathione-S-Trfase_C-like"/>
</dbReference>
<dbReference type="SUPFAM" id="SSF47616">
    <property type="entry name" value="GST C-terminal domain-like"/>
    <property type="match status" value="1"/>
</dbReference>
<dbReference type="SUPFAM" id="SSF52833">
    <property type="entry name" value="Thioredoxin-like"/>
    <property type="match status" value="1"/>
</dbReference>
<feature type="domain" description="GST C-terminal" evidence="1">
    <location>
        <begin position="168"/>
        <end position="298"/>
    </location>
</feature>
<dbReference type="InParanoid" id="H3GYR4"/>
<dbReference type="OMA" id="RSNEDEP"/>
<dbReference type="EMBL" id="DS566076">
    <property type="status" value="NOT_ANNOTATED_CDS"/>
    <property type="molecule type" value="Genomic_DNA"/>
</dbReference>
<dbReference type="GO" id="GO:0004364">
    <property type="term" value="F:glutathione transferase activity"/>
    <property type="evidence" value="ECO:0000318"/>
    <property type="project" value="GO_Central"/>
</dbReference>
<dbReference type="eggNOG" id="KOG2903">
    <property type="taxonomic scope" value="Eukaryota"/>
</dbReference>
<dbReference type="EnsemblProtists" id="Phyra82866">
    <property type="protein sequence ID" value="Phyra82866"/>
    <property type="gene ID" value="Phyra82866"/>
</dbReference>
<dbReference type="Gene3D" id="3.40.30.10">
    <property type="entry name" value="Glutaredoxin"/>
    <property type="match status" value="1"/>
</dbReference>
<dbReference type="InterPro" id="IPR004045">
    <property type="entry name" value="Glutathione_S-Trfase_N"/>
</dbReference>
<dbReference type="InterPro" id="IPR016639">
    <property type="entry name" value="GST_Omega/GSH"/>
</dbReference>
<organism evidence="2 3">
    <name type="scientific">Phytophthora ramorum</name>
    <name type="common">Sudden oak death agent</name>
    <dbReference type="NCBI Taxonomy" id="164328"/>
    <lineage>
        <taxon>Eukaryota</taxon>
        <taxon>Sar</taxon>
        <taxon>Stramenopiles</taxon>
        <taxon>Oomycota</taxon>
        <taxon>Peronosporomycetes</taxon>
        <taxon>Peronosporales</taxon>
        <taxon>Peronosporaceae</taxon>
        <taxon>Phytophthora</taxon>
    </lineage>
</organism>
<reference evidence="2" key="2">
    <citation type="submission" date="2015-06" db="UniProtKB">
        <authorList>
            <consortium name="EnsemblProtists"/>
        </authorList>
    </citation>
    <scope>IDENTIFICATION</scope>
    <source>
        <strain evidence="2">Pr102</strain>
    </source>
</reference>
<dbReference type="AlphaFoldDB" id="H3GYR4"/>
<protein>
    <recommendedName>
        <fullName evidence="1">GST C-terminal domain-containing protein</fullName>
    </recommendedName>
</protein>
<dbReference type="PANTHER" id="PTHR32419:SF6">
    <property type="entry name" value="GLUTATHIONE S-TRANSFERASE OMEGA-LIKE 1-RELATED"/>
    <property type="match status" value="1"/>
</dbReference>
<accession>H3GYR4</accession>
<evidence type="ECO:0000259" key="1">
    <source>
        <dbReference type="PROSITE" id="PS50405"/>
    </source>
</evidence>
<dbReference type="GO" id="GO:0005737">
    <property type="term" value="C:cytoplasm"/>
    <property type="evidence" value="ECO:0000318"/>
    <property type="project" value="GO_Central"/>
</dbReference>